<dbReference type="Proteomes" id="UP000322667">
    <property type="component" value="Chromosome A02"/>
</dbReference>
<protein>
    <submittedName>
        <fullName evidence="1">Uncharacterized protein</fullName>
    </submittedName>
</protein>
<accession>A0A5D2RFG7</accession>
<evidence type="ECO:0000313" key="1">
    <source>
        <dbReference type="EMBL" id="TYI38868.1"/>
    </source>
</evidence>
<evidence type="ECO:0000313" key="2">
    <source>
        <dbReference type="Proteomes" id="UP000322667"/>
    </source>
</evidence>
<proteinExistence type="predicted"/>
<sequence>MSFFFFFLLEKIWKHPSFPPFIRTLKRPNPSHHVATANDDRQGLVFSFFTPFRSIFKDSMLSTMKNQKESLPLLLDLILTEKNSDDTNGSRLRYIEGQRGCRLSFWCNGAESRPSACRGRTWRHGALGY</sequence>
<gene>
    <name evidence="1" type="ORF">ES332_A02G058800v1</name>
</gene>
<name>A0A5D2RFG7_GOSTO</name>
<organism evidence="1 2">
    <name type="scientific">Gossypium tomentosum</name>
    <name type="common">Hawaiian cotton</name>
    <name type="synonym">Gossypium sandvicense</name>
    <dbReference type="NCBI Taxonomy" id="34277"/>
    <lineage>
        <taxon>Eukaryota</taxon>
        <taxon>Viridiplantae</taxon>
        <taxon>Streptophyta</taxon>
        <taxon>Embryophyta</taxon>
        <taxon>Tracheophyta</taxon>
        <taxon>Spermatophyta</taxon>
        <taxon>Magnoliopsida</taxon>
        <taxon>eudicotyledons</taxon>
        <taxon>Gunneridae</taxon>
        <taxon>Pentapetalae</taxon>
        <taxon>rosids</taxon>
        <taxon>malvids</taxon>
        <taxon>Malvales</taxon>
        <taxon>Malvaceae</taxon>
        <taxon>Malvoideae</taxon>
        <taxon>Gossypium</taxon>
    </lineage>
</organism>
<dbReference type="AlphaFoldDB" id="A0A5D2RFG7"/>
<keyword evidence="2" id="KW-1185">Reference proteome</keyword>
<reference evidence="1 2" key="1">
    <citation type="submission" date="2019-07" db="EMBL/GenBank/DDBJ databases">
        <title>WGS assembly of Gossypium tomentosum.</title>
        <authorList>
            <person name="Chen Z.J."/>
            <person name="Sreedasyam A."/>
            <person name="Ando A."/>
            <person name="Song Q."/>
            <person name="De L."/>
            <person name="Hulse-Kemp A."/>
            <person name="Ding M."/>
            <person name="Ye W."/>
            <person name="Kirkbride R."/>
            <person name="Jenkins J."/>
            <person name="Plott C."/>
            <person name="Lovell J."/>
            <person name="Lin Y.-M."/>
            <person name="Vaughn R."/>
            <person name="Liu B."/>
            <person name="Li W."/>
            <person name="Simpson S."/>
            <person name="Scheffler B."/>
            <person name="Saski C."/>
            <person name="Grover C."/>
            <person name="Hu G."/>
            <person name="Conover J."/>
            <person name="Carlson J."/>
            <person name="Shu S."/>
            <person name="Boston L."/>
            <person name="Williams M."/>
            <person name="Peterson D."/>
            <person name="Mcgee K."/>
            <person name="Jones D."/>
            <person name="Wendel J."/>
            <person name="Stelly D."/>
            <person name="Grimwood J."/>
            <person name="Schmutz J."/>
        </authorList>
    </citation>
    <scope>NUCLEOTIDE SEQUENCE [LARGE SCALE GENOMIC DNA]</scope>
    <source>
        <strain evidence="1">7179.01</strain>
    </source>
</reference>
<dbReference type="EMBL" id="CM017611">
    <property type="protein sequence ID" value="TYI38868.1"/>
    <property type="molecule type" value="Genomic_DNA"/>
</dbReference>